<dbReference type="Pfam" id="PF03108">
    <property type="entry name" value="DBD_Tnp_Mut"/>
    <property type="match status" value="1"/>
</dbReference>
<proteinExistence type="predicted"/>
<dbReference type="AlphaFoldDB" id="A0A444XSJ7"/>
<dbReference type="InterPro" id="IPR004332">
    <property type="entry name" value="Transposase_MuDR"/>
</dbReference>
<keyword evidence="3" id="KW-1185">Reference proteome</keyword>
<sequence length="142" mass="16076">MAEQVMELSAKVGDVGGGGSIHSTYVQEDRPLAPPIHVGILVEDMEVGEEDSDEEYVVDSDFPEGGYEEEFVLEKPTEIAVGHRFKCRDALIQSVKNYSIRSGAEYQVIKSDRLKYYVHCRQAANECPWSLRVVLQQYLGYW</sequence>
<dbReference type="EMBL" id="SDMP01000019">
    <property type="protein sequence ID" value="RYQ92740.1"/>
    <property type="molecule type" value="Genomic_DNA"/>
</dbReference>
<reference evidence="2 3" key="1">
    <citation type="submission" date="2019-01" db="EMBL/GenBank/DDBJ databases">
        <title>Sequencing of cultivated peanut Arachis hypogaea provides insights into genome evolution and oil improvement.</title>
        <authorList>
            <person name="Chen X."/>
        </authorList>
    </citation>
    <scope>NUCLEOTIDE SEQUENCE [LARGE SCALE GENOMIC DNA]</scope>
    <source>
        <strain evidence="3">cv. Fuhuasheng</strain>
        <tissue evidence="2">Leaves</tissue>
    </source>
</reference>
<name>A0A444XSJ7_ARAHY</name>
<accession>A0A444XSJ7</accession>
<comment type="caution">
    <text evidence="2">The sequence shown here is derived from an EMBL/GenBank/DDBJ whole genome shotgun (WGS) entry which is preliminary data.</text>
</comment>
<gene>
    <name evidence="2" type="ORF">Ahy_B09g098955</name>
</gene>
<organism evidence="2 3">
    <name type="scientific">Arachis hypogaea</name>
    <name type="common">Peanut</name>
    <dbReference type="NCBI Taxonomy" id="3818"/>
    <lineage>
        <taxon>Eukaryota</taxon>
        <taxon>Viridiplantae</taxon>
        <taxon>Streptophyta</taxon>
        <taxon>Embryophyta</taxon>
        <taxon>Tracheophyta</taxon>
        <taxon>Spermatophyta</taxon>
        <taxon>Magnoliopsida</taxon>
        <taxon>eudicotyledons</taxon>
        <taxon>Gunneridae</taxon>
        <taxon>Pentapetalae</taxon>
        <taxon>rosids</taxon>
        <taxon>fabids</taxon>
        <taxon>Fabales</taxon>
        <taxon>Fabaceae</taxon>
        <taxon>Papilionoideae</taxon>
        <taxon>50 kb inversion clade</taxon>
        <taxon>dalbergioids sensu lato</taxon>
        <taxon>Dalbergieae</taxon>
        <taxon>Pterocarpus clade</taxon>
        <taxon>Arachis</taxon>
    </lineage>
</organism>
<evidence type="ECO:0000313" key="2">
    <source>
        <dbReference type="EMBL" id="RYQ92740.1"/>
    </source>
</evidence>
<feature type="domain" description="Transposase MuDR plant" evidence="1">
    <location>
        <begin position="79"/>
        <end position="133"/>
    </location>
</feature>
<protein>
    <recommendedName>
        <fullName evidence="1">Transposase MuDR plant domain-containing protein</fullName>
    </recommendedName>
</protein>
<evidence type="ECO:0000313" key="3">
    <source>
        <dbReference type="Proteomes" id="UP000289738"/>
    </source>
</evidence>
<dbReference type="Proteomes" id="UP000289738">
    <property type="component" value="Chromosome B09"/>
</dbReference>
<evidence type="ECO:0000259" key="1">
    <source>
        <dbReference type="Pfam" id="PF03108"/>
    </source>
</evidence>